<dbReference type="PANTHER" id="PTHR43581">
    <property type="entry name" value="ATP/GTP PHOSPHATASE"/>
    <property type="match status" value="1"/>
</dbReference>
<reference evidence="2 3" key="1">
    <citation type="submission" date="2013-02" db="EMBL/GenBank/DDBJ databases">
        <title>A novel strain isolated from Lonar lake, Maharashtra, India.</title>
        <authorList>
            <person name="Singh A."/>
        </authorList>
    </citation>
    <scope>NUCLEOTIDE SEQUENCE [LARGE SCALE GENOMIC DNA]</scope>
    <source>
        <strain evidence="2 3">AK24</strain>
    </source>
</reference>
<dbReference type="PATRIC" id="fig|1288963.3.peg.4692"/>
<dbReference type="InterPro" id="IPR003959">
    <property type="entry name" value="ATPase_AAA_core"/>
</dbReference>
<organism evidence="2 3">
    <name type="scientific">Lunatimonas lonarensis</name>
    <dbReference type="NCBI Taxonomy" id="1232681"/>
    <lineage>
        <taxon>Bacteria</taxon>
        <taxon>Pseudomonadati</taxon>
        <taxon>Bacteroidota</taxon>
        <taxon>Cytophagia</taxon>
        <taxon>Cytophagales</taxon>
        <taxon>Cyclobacteriaceae</taxon>
    </lineage>
</organism>
<dbReference type="Pfam" id="PF13304">
    <property type="entry name" value="AAA_21"/>
    <property type="match status" value="1"/>
</dbReference>
<dbReference type="OrthoDB" id="9805802at2"/>
<dbReference type="InterPro" id="IPR003593">
    <property type="entry name" value="AAA+_ATPase"/>
</dbReference>
<dbReference type="EMBL" id="AQHR01000117">
    <property type="protein sequence ID" value="EON74839.1"/>
    <property type="molecule type" value="Genomic_DNA"/>
</dbReference>
<accession>R7ZLC5</accession>
<feature type="domain" description="AAA+ ATPase" evidence="1">
    <location>
        <begin position="22"/>
        <end position="309"/>
    </location>
</feature>
<protein>
    <recommendedName>
        <fullName evidence="1">AAA+ ATPase domain-containing protein</fullName>
    </recommendedName>
</protein>
<comment type="caution">
    <text evidence="2">The sequence shown here is derived from an EMBL/GenBank/DDBJ whole genome shotgun (WGS) entry which is preliminary data.</text>
</comment>
<dbReference type="SUPFAM" id="SSF52540">
    <property type="entry name" value="P-loop containing nucleoside triphosphate hydrolases"/>
    <property type="match status" value="1"/>
</dbReference>
<dbReference type="RefSeq" id="WP_010856813.1">
    <property type="nucleotide sequence ID" value="NZ_AQHR01000117.1"/>
</dbReference>
<keyword evidence="3" id="KW-1185">Reference proteome</keyword>
<dbReference type="GO" id="GO:0005524">
    <property type="term" value="F:ATP binding"/>
    <property type="evidence" value="ECO:0007669"/>
    <property type="project" value="InterPro"/>
</dbReference>
<dbReference type="PANTHER" id="PTHR43581:SF2">
    <property type="entry name" value="EXCINUCLEASE ATPASE SUBUNIT"/>
    <property type="match status" value="1"/>
</dbReference>
<dbReference type="InterPro" id="IPR027417">
    <property type="entry name" value="P-loop_NTPase"/>
</dbReference>
<dbReference type="STRING" id="1232681.ADIS_4702"/>
<dbReference type="InterPro" id="IPR051396">
    <property type="entry name" value="Bact_Antivir_Def_Nuclease"/>
</dbReference>
<gene>
    <name evidence="2" type="ORF">ADIS_4702</name>
</gene>
<name>R7ZLC5_9BACT</name>
<evidence type="ECO:0000259" key="1">
    <source>
        <dbReference type="SMART" id="SM00382"/>
    </source>
</evidence>
<evidence type="ECO:0000313" key="2">
    <source>
        <dbReference type="EMBL" id="EON74839.1"/>
    </source>
</evidence>
<sequence>MKINKLKIEGVGGIKLINLSFNDRMNLLCGPNGIGKTTILESIAHIFSNGDTNILKRNVASEISKISAEIDINGTVENKEIQFDTFIPETSTRVTGFHLRTSGLISLKTTRTFQYQSLQSVSKDSNKENHILWNDAINGINLTDIKNWFVNRYLYSPHAGALTPEQLSNFELAKKCFSLLNKDFSFSKVNASSNEIMINTPSGEIYYEYLSSGFKSIISILFGIIKEIEFRFKDPKINAEDFQGIILIDEIELHLHPEWQEKIVDILLDVFPKAQFFASTHSPHVIQTAKPKQIIALGLDNDNVIQRELPNSEFGFQGWTIEEVLIDVMGMNSLRTEIFKDLIFKFDQAIEEENSEIAEEIFSQLDKLLHPENTLRKLLKFQLAGL</sequence>
<dbReference type="SMART" id="SM00382">
    <property type="entry name" value="AAA"/>
    <property type="match status" value="1"/>
</dbReference>
<proteinExistence type="predicted"/>
<dbReference type="GO" id="GO:0016887">
    <property type="term" value="F:ATP hydrolysis activity"/>
    <property type="evidence" value="ECO:0007669"/>
    <property type="project" value="InterPro"/>
</dbReference>
<dbReference type="AlphaFoldDB" id="R7ZLC5"/>
<dbReference type="Gene3D" id="3.40.50.300">
    <property type="entry name" value="P-loop containing nucleotide triphosphate hydrolases"/>
    <property type="match status" value="1"/>
</dbReference>
<dbReference type="Proteomes" id="UP000013909">
    <property type="component" value="Unassembled WGS sequence"/>
</dbReference>
<evidence type="ECO:0000313" key="3">
    <source>
        <dbReference type="Proteomes" id="UP000013909"/>
    </source>
</evidence>